<feature type="region of interest" description="Disordered" evidence="1">
    <location>
        <begin position="44"/>
        <end position="66"/>
    </location>
</feature>
<evidence type="ECO:0000313" key="2">
    <source>
        <dbReference type="EMBL" id="KAG7312174.1"/>
    </source>
</evidence>
<reference evidence="2 3" key="1">
    <citation type="submission" date="2021-06" db="EMBL/GenBank/DDBJ databases">
        <title>A haploid diamondback moth (Plutella xylostella L.) genome assembly resolves 31 chromosomes and identifies a diamide resistance mutation.</title>
        <authorList>
            <person name="Ward C.M."/>
            <person name="Perry K.D."/>
            <person name="Baker G."/>
            <person name="Powis K."/>
            <person name="Heckel D.G."/>
            <person name="Baxter S.W."/>
        </authorList>
    </citation>
    <scope>NUCLEOTIDE SEQUENCE [LARGE SCALE GENOMIC DNA]</scope>
    <source>
        <strain evidence="2 3">LV</strain>
        <tissue evidence="2">Single pupa</tissue>
    </source>
</reference>
<evidence type="ECO:0000313" key="3">
    <source>
        <dbReference type="Proteomes" id="UP000823941"/>
    </source>
</evidence>
<dbReference type="Proteomes" id="UP000823941">
    <property type="component" value="Chromosome 3"/>
</dbReference>
<organism evidence="2 3">
    <name type="scientific">Plutella xylostella</name>
    <name type="common">Diamondback moth</name>
    <name type="synonym">Plutella maculipennis</name>
    <dbReference type="NCBI Taxonomy" id="51655"/>
    <lineage>
        <taxon>Eukaryota</taxon>
        <taxon>Metazoa</taxon>
        <taxon>Ecdysozoa</taxon>
        <taxon>Arthropoda</taxon>
        <taxon>Hexapoda</taxon>
        <taxon>Insecta</taxon>
        <taxon>Pterygota</taxon>
        <taxon>Neoptera</taxon>
        <taxon>Endopterygota</taxon>
        <taxon>Lepidoptera</taxon>
        <taxon>Glossata</taxon>
        <taxon>Ditrysia</taxon>
        <taxon>Yponomeutoidea</taxon>
        <taxon>Plutellidae</taxon>
        <taxon>Plutella</taxon>
    </lineage>
</organism>
<gene>
    <name evidence="2" type="ORF">JYU34_001634</name>
</gene>
<dbReference type="EMBL" id="JAHIBW010000003">
    <property type="protein sequence ID" value="KAG7312174.1"/>
    <property type="molecule type" value="Genomic_DNA"/>
</dbReference>
<sequence length="101" mass="11186">VISVPRYLTGVKSPLIHSSIDSSRAATQDSGHRALGRVKTAFPRGAAQCPADRATDSPPSPPRDERFGALLRFPRVPFSNPKEKFSKNFFTGQCYRYSVNF</sequence>
<proteinExistence type="predicted"/>
<feature type="non-terminal residue" evidence="2">
    <location>
        <position position="1"/>
    </location>
</feature>
<keyword evidence="3" id="KW-1185">Reference proteome</keyword>
<protein>
    <submittedName>
        <fullName evidence="2">Uncharacterized protein</fullName>
    </submittedName>
</protein>
<evidence type="ECO:0000256" key="1">
    <source>
        <dbReference type="SAM" id="MobiDB-lite"/>
    </source>
</evidence>
<name>A0ABQ7R4E5_PLUXY</name>
<comment type="caution">
    <text evidence="2">The sequence shown here is derived from an EMBL/GenBank/DDBJ whole genome shotgun (WGS) entry which is preliminary data.</text>
</comment>
<accession>A0ABQ7R4E5</accession>